<feature type="compositionally biased region" description="Polar residues" evidence="1">
    <location>
        <begin position="357"/>
        <end position="368"/>
    </location>
</feature>
<sequence length="555" mass="58800">MTLYVYLTSPQERWGQLCALEQVHFGFRGHWDTVPVFSLTANEQNILAVVHRAVLERLGFAFVIPVEIVDGFLQAELADIGMGTGCVPSLLSVRMKIDLIGREFLSQLLRVDPTAPINAQSAAITRLVRPLYQRMRTWAVRHLGARAMPGGGGETVETQTGTTNATPLLPIPSSSKKPQAAPPSVPLMLQQAAEALQASSSSSFPNPFITNSGNPKPDKPASVRSAPGRVQRSKRSKSSGHNRHANPNANASVVEAAAAILAKHAAAAEEADEEEETDPAAPSAPPMQMLVPLPNTLGGGQQGAQWQEAQQNNHVGIRSQANAMGGTGVGGAFGAQQGQPGNAPNLVPQPQPLAHNGHQNENPTQNGSQLQPTAQPPQPTHPFQQHQMPPHIAPPGFYPNPLHPDNHNHPLPNPTPLPIPNYPVGNPNPLSNPEPLGGIPNLSLLQQLEHPADIFGVTPAAPQHPHPHHLNANGLNPLGVPEQILLGGHHTTGYSNHPRIPPSDPPGRCSPAPPRHCRPASTSTGVGASKPVSSSSPTCPPRSTHSHPRGHPRDS</sequence>
<feature type="region of interest" description="Disordered" evidence="1">
    <location>
        <begin position="481"/>
        <end position="555"/>
    </location>
</feature>
<feature type="compositionally biased region" description="Pro residues" evidence="1">
    <location>
        <begin position="411"/>
        <end position="421"/>
    </location>
</feature>
<evidence type="ECO:0000256" key="1">
    <source>
        <dbReference type="SAM" id="MobiDB-lite"/>
    </source>
</evidence>
<feature type="compositionally biased region" description="Low complexity" evidence="1">
    <location>
        <begin position="529"/>
        <end position="543"/>
    </location>
</feature>
<feature type="region of interest" description="Disordered" evidence="1">
    <location>
        <begin position="146"/>
        <end position="250"/>
    </location>
</feature>
<dbReference type="VEuPathDB" id="CryptoDB:Cvel_12178"/>
<feature type="compositionally biased region" description="Polar residues" evidence="1">
    <location>
        <begin position="204"/>
        <end position="214"/>
    </location>
</feature>
<gene>
    <name evidence="2" type="ORF">Cvel_12178</name>
</gene>
<reference evidence="2" key="1">
    <citation type="submission" date="2014-11" db="EMBL/GenBank/DDBJ databases">
        <authorList>
            <person name="Otto D Thomas"/>
            <person name="Naeem Raeece"/>
        </authorList>
    </citation>
    <scope>NUCLEOTIDE SEQUENCE</scope>
</reference>
<feature type="compositionally biased region" description="Low complexity" evidence="1">
    <location>
        <begin position="381"/>
        <end position="390"/>
    </location>
</feature>
<feature type="compositionally biased region" description="Basic residues" evidence="1">
    <location>
        <begin position="231"/>
        <end position="244"/>
    </location>
</feature>
<feature type="compositionally biased region" description="Low complexity" evidence="1">
    <location>
        <begin position="186"/>
        <end position="203"/>
    </location>
</feature>
<feature type="compositionally biased region" description="Basic residues" evidence="1">
    <location>
        <begin position="544"/>
        <end position="555"/>
    </location>
</feature>
<dbReference type="AlphaFoldDB" id="A0A0G4I960"/>
<dbReference type="EMBL" id="CDMZ01005717">
    <property type="protein sequence ID" value="CEM53692.1"/>
    <property type="molecule type" value="Genomic_DNA"/>
</dbReference>
<feature type="compositionally biased region" description="Acidic residues" evidence="1">
    <location>
        <begin position="269"/>
        <end position="278"/>
    </location>
</feature>
<evidence type="ECO:0000313" key="2">
    <source>
        <dbReference type="EMBL" id="CEM53692.1"/>
    </source>
</evidence>
<feature type="compositionally biased region" description="Low complexity" evidence="1">
    <location>
        <begin position="155"/>
        <end position="179"/>
    </location>
</feature>
<feature type="compositionally biased region" description="Pro residues" evidence="1">
    <location>
        <begin position="391"/>
        <end position="402"/>
    </location>
</feature>
<feature type="region of interest" description="Disordered" evidence="1">
    <location>
        <begin position="264"/>
        <end position="433"/>
    </location>
</feature>
<accession>A0A0G4I960</accession>
<name>A0A0G4I960_9ALVE</name>
<organism evidence="2">
    <name type="scientific">Chromera velia CCMP2878</name>
    <dbReference type="NCBI Taxonomy" id="1169474"/>
    <lineage>
        <taxon>Eukaryota</taxon>
        <taxon>Sar</taxon>
        <taxon>Alveolata</taxon>
        <taxon>Colpodellida</taxon>
        <taxon>Chromeraceae</taxon>
        <taxon>Chromera</taxon>
    </lineage>
</organism>
<protein>
    <submittedName>
        <fullName evidence="2">Uncharacterized protein</fullName>
    </submittedName>
</protein>
<proteinExistence type="predicted"/>